<organism evidence="2 3">
    <name type="scientific">Nostoc minutum NIES-26</name>
    <dbReference type="NCBI Taxonomy" id="1844469"/>
    <lineage>
        <taxon>Bacteria</taxon>
        <taxon>Bacillati</taxon>
        <taxon>Cyanobacteriota</taxon>
        <taxon>Cyanophyceae</taxon>
        <taxon>Nostocales</taxon>
        <taxon>Nostocaceae</taxon>
        <taxon>Nostoc</taxon>
    </lineage>
</organism>
<comment type="caution">
    <text evidence="2">The sequence shown here is derived from an EMBL/GenBank/DDBJ whole genome shotgun (WGS) entry which is preliminary data.</text>
</comment>
<dbReference type="Proteomes" id="UP000252107">
    <property type="component" value="Unassembled WGS sequence"/>
</dbReference>
<proteinExistence type="predicted"/>
<keyword evidence="3" id="KW-1185">Reference proteome</keyword>
<protein>
    <submittedName>
        <fullName evidence="2">Glycosyl transferase</fullName>
    </submittedName>
</protein>
<dbReference type="AlphaFoldDB" id="A0A367QWI0"/>
<dbReference type="CDD" id="cd00761">
    <property type="entry name" value="Glyco_tranf_GTA_type"/>
    <property type="match status" value="1"/>
</dbReference>
<dbReference type="InterPro" id="IPR029044">
    <property type="entry name" value="Nucleotide-diphossugar_trans"/>
</dbReference>
<evidence type="ECO:0000313" key="3">
    <source>
        <dbReference type="Proteomes" id="UP000252107"/>
    </source>
</evidence>
<feature type="domain" description="Glycosyltransferase 2-like" evidence="1">
    <location>
        <begin position="4"/>
        <end position="171"/>
    </location>
</feature>
<dbReference type="Gene3D" id="3.90.550.10">
    <property type="entry name" value="Spore Coat Polysaccharide Biosynthesis Protein SpsA, Chain A"/>
    <property type="match status" value="1"/>
</dbReference>
<keyword evidence="2" id="KW-0808">Transferase</keyword>
<reference evidence="2" key="1">
    <citation type="submission" date="2016-04" db="EMBL/GenBank/DDBJ databases">
        <authorList>
            <person name="Tabuchi Yagui T.R."/>
        </authorList>
    </citation>
    <scope>NUCLEOTIDE SEQUENCE [LARGE SCALE GENOMIC DNA]</scope>
    <source>
        <strain evidence="2">NIES-26</strain>
    </source>
</reference>
<dbReference type="SUPFAM" id="SSF53448">
    <property type="entry name" value="Nucleotide-diphospho-sugar transferases"/>
    <property type="match status" value="1"/>
</dbReference>
<evidence type="ECO:0000259" key="1">
    <source>
        <dbReference type="Pfam" id="PF00535"/>
    </source>
</evidence>
<dbReference type="PANTHER" id="PTHR22916:SF3">
    <property type="entry name" value="UDP-GLCNAC:BETAGAL BETA-1,3-N-ACETYLGLUCOSAMINYLTRANSFERASE-LIKE PROTEIN 1"/>
    <property type="match status" value="1"/>
</dbReference>
<dbReference type="EMBL" id="LXQD01000297">
    <property type="protein sequence ID" value="RCJ28567.1"/>
    <property type="molecule type" value="Genomic_DNA"/>
</dbReference>
<accession>A0A367QWI0</accession>
<name>A0A367QWI0_9NOSO</name>
<dbReference type="Pfam" id="PF00535">
    <property type="entry name" value="Glycos_transf_2"/>
    <property type="match status" value="1"/>
</dbReference>
<dbReference type="InterPro" id="IPR001173">
    <property type="entry name" value="Glyco_trans_2-like"/>
</dbReference>
<dbReference type="GO" id="GO:0016758">
    <property type="term" value="F:hexosyltransferase activity"/>
    <property type="evidence" value="ECO:0007669"/>
    <property type="project" value="UniProtKB-ARBA"/>
</dbReference>
<gene>
    <name evidence="2" type="ORF">A6770_23345</name>
</gene>
<evidence type="ECO:0000313" key="2">
    <source>
        <dbReference type="EMBL" id="RCJ28567.1"/>
    </source>
</evidence>
<sequence length="329" mass="37226">MKFSVVITTYNRLNLLRRAIDSALNQTIPCEVVIADDCSSKETETYVKSLGDSVVYHRNEVNRGHAATVNAGVQKAKGDWIKFLDDDDYLAPNCIEQMAEAIALCPDAVMCSCVAAQVDVNEVELSRTPQLGPGLAFYIPQADIHYGMLLELVPFGTPVQVACHREAFWKTGGWDSQLDANCDDIDSWIRIAQFGHAIFINQCLAYRTIWPGAYNQKFSLSRRLDTNILMKEKIYTLIDGQHRSHVPALEDIKNYLKLHWTLVALKQRNLQSFVKMLDKSLFSLFAWWLLLTAICSRRSQIYNPHIHKFVLIETQLDTGAIASPDLNNC</sequence>
<dbReference type="PANTHER" id="PTHR22916">
    <property type="entry name" value="GLYCOSYLTRANSFERASE"/>
    <property type="match status" value="1"/>
</dbReference>